<dbReference type="InterPro" id="IPR001753">
    <property type="entry name" value="Enoyl-CoA_hydra/iso"/>
</dbReference>
<evidence type="ECO:0000256" key="1">
    <source>
        <dbReference type="ARBA" id="ARBA00005254"/>
    </source>
</evidence>
<organism evidence="3 4">
    <name type="scientific">Thalassotalea agarivorans</name>
    <name type="common">Thalassomonas agarivorans</name>
    <dbReference type="NCBI Taxonomy" id="349064"/>
    <lineage>
        <taxon>Bacteria</taxon>
        <taxon>Pseudomonadati</taxon>
        <taxon>Pseudomonadota</taxon>
        <taxon>Gammaproteobacteria</taxon>
        <taxon>Alteromonadales</taxon>
        <taxon>Colwelliaceae</taxon>
        <taxon>Thalassotalea</taxon>
    </lineage>
</organism>
<evidence type="ECO:0000256" key="2">
    <source>
        <dbReference type="RuleBase" id="RU003707"/>
    </source>
</evidence>
<dbReference type="Gene3D" id="3.90.226.10">
    <property type="entry name" value="2-enoyl-CoA Hydratase, Chain A, domain 1"/>
    <property type="match status" value="1"/>
</dbReference>
<dbReference type="SUPFAM" id="SSF52096">
    <property type="entry name" value="ClpP/crotonase"/>
    <property type="match status" value="1"/>
</dbReference>
<dbReference type="Proteomes" id="UP000199308">
    <property type="component" value="Unassembled WGS sequence"/>
</dbReference>
<dbReference type="PANTHER" id="PTHR42964">
    <property type="entry name" value="ENOYL-COA HYDRATASE"/>
    <property type="match status" value="1"/>
</dbReference>
<evidence type="ECO:0000313" key="3">
    <source>
        <dbReference type="EMBL" id="SET89738.1"/>
    </source>
</evidence>
<dbReference type="InterPro" id="IPR018376">
    <property type="entry name" value="Enoyl-CoA_hyd/isom_CS"/>
</dbReference>
<dbReference type="GO" id="GO:0003824">
    <property type="term" value="F:catalytic activity"/>
    <property type="evidence" value="ECO:0007669"/>
    <property type="project" value="InterPro"/>
</dbReference>
<dbReference type="InterPro" id="IPR029045">
    <property type="entry name" value="ClpP/crotonase-like_dom_sf"/>
</dbReference>
<sequence length="264" mass="28840">MENKITFKKQGDVAEIRLTNPEKHNAFDDQFIADFTDLLTNIKADESLRVVVIKADGKSFSAGADLNWMKRMAQYSYEQNLADAAALAKMLHLLNYLPQTTIALVNGAAFGGGVGIVSCCDIVLATEKAKFCLSEVKIGLIPATISPYVIDAIGQRASRRYFQTAEVISAQQALSLGLVSELLDAEVLEQRAFELIDTLLANGPEAVKAAKALIFNVDGTVDDDKALATSEQIASIRVSKQGQEGLTAFFERRPANWQKEHKED</sequence>
<dbReference type="STRING" id="349064.SAMN05660429_03001"/>
<dbReference type="RefSeq" id="WP_093332309.1">
    <property type="nucleotide sequence ID" value="NZ_AP027363.1"/>
</dbReference>
<accession>A0A1I0HZH1</accession>
<keyword evidence="4" id="KW-1185">Reference proteome</keyword>
<dbReference type="InterPro" id="IPR051683">
    <property type="entry name" value="Enoyl-CoA_Hydratase/Isomerase"/>
</dbReference>
<dbReference type="EMBL" id="FOHK01000020">
    <property type="protein sequence ID" value="SET89738.1"/>
    <property type="molecule type" value="Genomic_DNA"/>
</dbReference>
<name>A0A1I0HZH1_THASX</name>
<comment type="similarity">
    <text evidence="1 2">Belongs to the enoyl-CoA hydratase/isomerase family.</text>
</comment>
<gene>
    <name evidence="3" type="ORF">SAMN05660429_03001</name>
</gene>
<dbReference type="Pfam" id="PF00378">
    <property type="entry name" value="ECH_1"/>
    <property type="match status" value="1"/>
</dbReference>
<proteinExistence type="inferred from homology"/>
<reference evidence="3 4" key="1">
    <citation type="submission" date="2016-10" db="EMBL/GenBank/DDBJ databases">
        <authorList>
            <person name="de Groot N.N."/>
        </authorList>
    </citation>
    <scope>NUCLEOTIDE SEQUENCE [LARGE SCALE GENOMIC DNA]</scope>
    <source>
        <strain evidence="3 4">DSM 19706</strain>
    </source>
</reference>
<evidence type="ECO:0000313" key="4">
    <source>
        <dbReference type="Proteomes" id="UP000199308"/>
    </source>
</evidence>
<dbReference type="Gene3D" id="1.10.12.10">
    <property type="entry name" value="Lyase 2-enoyl-coa Hydratase, Chain A, domain 2"/>
    <property type="match status" value="1"/>
</dbReference>
<dbReference type="InterPro" id="IPR014748">
    <property type="entry name" value="Enoyl-CoA_hydra_C"/>
</dbReference>
<dbReference type="PROSITE" id="PS00166">
    <property type="entry name" value="ENOYL_COA_HYDRATASE"/>
    <property type="match status" value="1"/>
</dbReference>
<dbReference type="PANTHER" id="PTHR42964:SF1">
    <property type="entry name" value="POLYKETIDE BIOSYNTHESIS ENOYL-COA HYDRATASE PKSH-RELATED"/>
    <property type="match status" value="1"/>
</dbReference>
<dbReference type="OrthoDB" id="9807606at2"/>
<dbReference type="AlphaFoldDB" id="A0A1I0HZH1"/>
<dbReference type="CDD" id="cd06558">
    <property type="entry name" value="crotonase-like"/>
    <property type="match status" value="1"/>
</dbReference>
<protein>
    <submittedName>
        <fullName evidence="3">Methylglutaconyl-CoA hydratase</fullName>
    </submittedName>
</protein>